<dbReference type="Proteomes" id="UP000199595">
    <property type="component" value="Unassembled WGS sequence"/>
</dbReference>
<protein>
    <recommendedName>
        <fullName evidence="4">Lipoprotein</fullName>
    </recommendedName>
</protein>
<organism evidence="2 3">
    <name type="scientific">Lutibacter oricola</name>
    <dbReference type="NCBI Taxonomy" id="762486"/>
    <lineage>
        <taxon>Bacteria</taxon>
        <taxon>Pseudomonadati</taxon>
        <taxon>Bacteroidota</taxon>
        <taxon>Flavobacteriia</taxon>
        <taxon>Flavobacteriales</taxon>
        <taxon>Flavobacteriaceae</taxon>
        <taxon>Lutibacter</taxon>
    </lineage>
</organism>
<evidence type="ECO:0008006" key="4">
    <source>
        <dbReference type="Google" id="ProtNLM"/>
    </source>
</evidence>
<sequence length="182" mass="21351">MKNMKRIILLGFLLIMISCQSKLAEKENEFISDFDLKTDYLDFKIKMTEIDTIKIGMGVGSCMHQSAERLLITKQKDSIRIESSINEDLFNKKGFNKFKEIVIHENDTTWKMGEFIEYYLAKSNDSLDSYPIYTISKDSTKIKIYTRGIINRDNIVADYCIVMKKIFPESEFHFYGEPIKDY</sequence>
<dbReference type="AlphaFoldDB" id="A0A1H3H337"/>
<evidence type="ECO:0000313" key="3">
    <source>
        <dbReference type="Proteomes" id="UP000199595"/>
    </source>
</evidence>
<reference evidence="2 3" key="1">
    <citation type="submission" date="2016-10" db="EMBL/GenBank/DDBJ databases">
        <authorList>
            <person name="de Groot N.N."/>
        </authorList>
    </citation>
    <scope>NUCLEOTIDE SEQUENCE [LARGE SCALE GENOMIC DNA]</scope>
    <source>
        <strain evidence="2 3">DSM 24956</strain>
    </source>
</reference>
<accession>A0A1H3H337</accession>
<evidence type="ECO:0000256" key="1">
    <source>
        <dbReference type="SAM" id="SignalP"/>
    </source>
</evidence>
<name>A0A1H3H337_9FLAO</name>
<feature type="signal peptide" evidence="1">
    <location>
        <begin position="1"/>
        <end position="23"/>
    </location>
</feature>
<keyword evidence="3" id="KW-1185">Reference proteome</keyword>
<proteinExistence type="predicted"/>
<feature type="chain" id="PRO_5011558560" description="Lipoprotein" evidence="1">
    <location>
        <begin position="24"/>
        <end position="182"/>
    </location>
</feature>
<gene>
    <name evidence="2" type="ORF">SAMN05444411_1227</name>
</gene>
<dbReference type="EMBL" id="FNNJ01000022">
    <property type="protein sequence ID" value="SDY09164.1"/>
    <property type="molecule type" value="Genomic_DNA"/>
</dbReference>
<evidence type="ECO:0000313" key="2">
    <source>
        <dbReference type="EMBL" id="SDY09164.1"/>
    </source>
</evidence>
<keyword evidence="1" id="KW-0732">Signal</keyword>
<dbReference type="STRING" id="762486.SAMN05444411_1227"/>
<dbReference type="PROSITE" id="PS51257">
    <property type="entry name" value="PROKAR_LIPOPROTEIN"/>
    <property type="match status" value="1"/>
</dbReference>